<feature type="compositionally biased region" description="Basic and acidic residues" evidence="2">
    <location>
        <begin position="1285"/>
        <end position="1296"/>
    </location>
</feature>
<feature type="region of interest" description="Disordered" evidence="2">
    <location>
        <begin position="765"/>
        <end position="809"/>
    </location>
</feature>
<protein>
    <submittedName>
        <fullName evidence="6">Uncharacterized protein</fullName>
    </submittedName>
</protein>
<keyword evidence="1" id="KW-0175">Coiled coil</keyword>
<dbReference type="InterPro" id="IPR048535">
    <property type="entry name" value="RRN6_beta-prop"/>
</dbReference>
<dbReference type="PANTHER" id="PTHR28221:SF2">
    <property type="entry name" value="RNA POLYMERASE I-SPECIFIC TRANSCRIPTION INITIATION FACTOR RRN6"/>
    <property type="match status" value="1"/>
</dbReference>
<feature type="region of interest" description="Disordered" evidence="2">
    <location>
        <begin position="863"/>
        <end position="909"/>
    </location>
</feature>
<feature type="region of interest" description="Disordered" evidence="2">
    <location>
        <begin position="1285"/>
        <end position="1366"/>
    </location>
</feature>
<dbReference type="PANTHER" id="PTHR28221">
    <property type="entry name" value="RNA POLYMERASE I-SPECIFIC TRANSCRIPTION INITIATION FACTOR RRN6"/>
    <property type="match status" value="1"/>
</dbReference>
<dbReference type="Proteomes" id="UP000249619">
    <property type="component" value="Unassembled WGS sequence"/>
</dbReference>
<dbReference type="OrthoDB" id="4090074at2759"/>
<feature type="domain" description="RRN6 beta-propeller" evidence="3">
    <location>
        <begin position="110"/>
        <end position="467"/>
    </location>
</feature>
<feature type="compositionally biased region" description="Basic and acidic residues" evidence="2">
    <location>
        <begin position="1813"/>
        <end position="1835"/>
    </location>
</feature>
<feature type="region of interest" description="Disordered" evidence="2">
    <location>
        <begin position="1794"/>
        <end position="1835"/>
    </location>
</feature>
<organism evidence="6 7">
    <name type="scientific">Stemphylium lycopersici</name>
    <name type="common">Tomato gray leaf spot disease fungus</name>
    <name type="synonym">Thyrospora lycopersici</name>
    <dbReference type="NCBI Taxonomy" id="183478"/>
    <lineage>
        <taxon>Eukaryota</taxon>
        <taxon>Fungi</taxon>
        <taxon>Dikarya</taxon>
        <taxon>Ascomycota</taxon>
        <taxon>Pezizomycotina</taxon>
        <taxon>Dothideomycetes</taxon>
        <taxon>Pleosporomycetidae</taxon>
        <taxon>Pleosporales</taxon>
        <taxon>Pleosporineae</taxon>
        <taxon>Pleosporaceae</taxon>
        <taxon>Stemphylium</taxon>
    </lineage>
</organism>
<dbReference type="Pfam" id="PF20639">
    <property type="entry name" value="Rrn6_K-rich"/>
    <property type="match status" value="1"/>
</dbReference>
<dbReference type="InterPro" id="IPR019350">
    <property type="entry name" value="RNA_pol_I-sp_TIF_RRN6-like"/>
</dbReference>
<feature type="coiled-coil region" evidence="1">
    <location>
        <begin position="1688"/>
        <end position="1722"/>
    </location>
</feature>
<feature type="region of interest" description="Disordered" evidence="2">
    <location>
        <begin position="948"/>
        <end position="968"/>
    </location>
</feature>
<dbReference type="InterPro" id="IPR048536">
    <property type="entry name" value="Rrn6_K-rich"/>
</dbReference>
<accession>A0A364NCZ3</accession>
<dbReference type="GO" id="GO:0042790">
    <property type="term" value="P:nucleolar large rRNA transcription by RNA polymerase I"/>
    <property type="evidence" value="ECO:0007669"/>
    <property type="project" value="TreeGrafter"/>
</dbReference>
<feature type="compositionally biased region" description="Basic and acidic residues" evidence="2">
    <location>
        <begin position="769"/>
        <end position="779"/>
    </location>
</feature>
<evidence type="ECO:0000256" key="1">
    <source>
        <dbReference type="SAM" id="Coils"/>
    </source>
</evidence>
<gene>
    <name evidence="6" type="ORF">DDE83_001431</name>
</gene>
<dbReference type="GO" id="GO:0001179">
    <property type="term" value="F:RNA polymerase I general transcription initiation factor binding"/>
    <property type="evidence" value="ECO:0007669"/>
    <property type="project" value="TreeGrafter"/>
</dbReference>
<evidence type="ECO:0000259" key="3">
    <source>
        <dbReference type="Pfam" id="PF10214"/>
    </source>
</evidence>
<sequence length="1835" mass="206530">MADRSLRDLNYGYPGAASYDLEASEWAFARQYATRTFKQIRTLSGIHLADTLATTPIQLPYPQTHANTTRIQKAVRNRVRDNPQLAPAAGLLPELGLLSATISATASTYDPLIGNLLSLGSITLGDRHEDARQVAALPTGEAGNVLRLAVLNKERYGWGMARKTWVDGPTLREAESGYWNEEAAPIQQICFAQTEDRSSLLAVRLPTRTVFFHPICFRQARPAGSSPFYRLPPSTIDAHPVFRIDKDSTGGFPHSHIAFNPDFQLQFALVDQSQTWSVWDIEHPRKGHIYSPSCLIRGPISTYETENIGEDGWARILWVADVTTLLVCNRRHLSIVSIRGGKPKYLPCPTIFTERSAEWFLDVKQHPKNRDRVFVLTSSRLILMTITASVENDLSIDDAGAMILASWRHYRSAEDFTLQVAVQTLSDDESCLTLYSRLNRLIQLYTFRQHPTASSIVECSDPGILDLAIDGQSRITNLHLEPMQQGGIRTDIDFFRLFVTMSDHSVHELVVHTGKSLTHETPNAYQGVEDFTRSIIRRPRICTSKTDVVSKEDDFVIPDGLTAVETPSSKNPVQVWKQGQISENPSEQATRDNELLSGALRRPEHTGEGSYDSINVAAVTNEVKQMLVKDPDTVPLPIGTLMEYAIVKLDVPDVDHASSNLQDLLVENEKNMLCLRRIASAQTLSLTEDGEPTISDLYDTLLQTWVAPLPPQVPVRLRQHKERLARRIAAEVIFSGACIREHETDEQIAGPQLGPSQHSGIVLPILSSRPRDGDPRFESHYPSSQPLPTPPPSSLPASSPPVSPFMQPALSDPLVRLGKHLRNRQSFPNPVKVGANASQVLGHWRMSSDPSKYDWVATERALRPEEMDEESQQQREKEQRRKERRQKRQQREDELARAKAASQSVMFPRSSPGPMLGGIGSSSQIPIQSQTKTQSQVPVSSGSFVIPQSQVQPGKFGGRLDKKKKKKGRPAFTVRVDIDAPMEVGGQAGSQLVIVPMVSGTVKSEPGFDPKLDGELHGVGYDYIHNDADGGNMRLDVRSQVKNHDGTVLAMYYKGTVKLTPGVGAVLSGAPDAKTTEYGDSFVGFSFETGNAKYAELQNGTYVAAGHFVKEEGKPGVVVEYKYAENNIGHGYETLANTDLYKFKVKAFMDQYRCRDEHHMILVGSYFFRGGRQDVWARATGLEIKYYHGFDDGFELSPIEDMFINRIYYHAPFCYIAGLQDAPMNKNRRLGVNAVEAVINFTFLKRGWLIHIDNENITDVLGAFKHACEVYEPRKQAAEDEAKIKQEKIDENERAQSRAWGRRQDQWPGGAPSPYDDDHDDWHGGTSFPDVKSEPTDECVDFSLLPTAPSSSGRARTRPRTSHYAMSPPALLRSPIRRTPASFTPRRRHRGSGTRAHYNTEETRMLDQVHAAELALAQERSQRCASSLHRKHEKLPLTARMSIFKPIRRKTYVLGDFTQHGTTNFSKQFSLIADTDLYTFAEKTYIDDKMGHYMWKSGGPPVWAHATGERIHYFSGSNFQVTPLIRDAHTSRVYYDPPFSLIGGGATAAAEPRSGMTSERLFERTVVEAAINFVFLSTGRLENVLDLEQNTNREAEMTAKLQLKIQELEAKLEKQTAKTNATDERLMREKTKRRAAQVQRQAWKDKYIKQRDMPTAASPELPKNHVKEENQVEEPDWNTMFFEKERQAEHYKVRYISLKDEKKALEAQIAKLHLSKQELKSKVDGQKSALTGYEVRYLRLKASEAEKQNANGRLCKALEKEKEARQFWQKSHRIMVDCLDNEKKRNTRTITVAATQDQRVPSELALTPNPPSERSHQNKLKDKRSKELVRHGRRR</sequence>
<evidence type="ECO:0000313" key="6">
    <source>
        <dbReference type="EMBL" id="RAR15194.1"/>
    </source>
</evidence>
<reference evidence="7" key="1">
    <citation type="submission" date="2018-05" db="EMBL/GenBank/DDBJ databases">
        <title>Draft genome sequence of Stemphylium lycopersici strain CIDEFI 213.</title>
        <authorList>
            <person name="Medina R."/>
            <person name="Franco M.E.E."/>
            <person name="Lucentini C.G."/>
            <person name="Saparrat M.C.N."/>
            <person name="Balatti P.A."/>
        </authorList>
    </citation>
    <scope>NUCLEOTIDE SEQUENCE [LARGE SCALE GENOMIC DNA]</scope>
    <source>
        <strain evidence="7">CIDEFI 213</strain>
    </source>
</reference>
<feature type="domain" description="RRN6 helical bundle" evidence="5">
    <location>
        <begin position="549"/>
        <end position="736"/>
    </location>
</feature>
<proteinExistence type="predicted"/>
<dbReference type="Gene3D" id="2.40.160.20">
    <property type="match status" value="1"/>
</dbReference>
<evidence type="ECO:0000313" key="7">
    <source>
        <dbReference type="Proteomes" id="UP000249619"/>
    </source>
</evidence>
<comment type="caution">
    <text evidence="6">The sequence shown here is derived from an EMBL/GenBank/DDBJ whole genome shotgun (WGS) entry which is preliminary data.</text>
</comment>
<keyword evidence="7" id="KW-1185">Reference proteome</keyword>
<evidence type="ECO:0000259" key="4">
    <source>
        <dbReference type="Pfam" id="PF20639"/>
    </source>
</evidence>
<dbReference type="Pfam" id="PF20640">
    <property type="entry name" value="Rrn6_HB"/>
    <property type="match status" value="1"/>
</dbReference>
<feature type="compositionally biased region" description="Pro residues" evidence="2">
    <location>
        <begin position="785"/>
        <end position="803"/>
    </location>
</feature>
<evidence type="ECO:0000256" key="2">
    <source>
        <dbReference type="SAM" id="MobiDB-lite"/>
    </source>
</evidence>
<dbReference type="GO" id="GO:0070860">
    <property type="term" value="C:RNA polymerase I core factor complex"/>
    <property type="evidence" value="ECO:0007669"/>
    <property type="project" value="TreeGrafter"/>
</dbReference>
<dbReference type="Pfam" id="PF11578">
    <property type="entry name" value="DUF3237"/>
    <property type="match status" value="1"/>
</dbReference>
<dbReference type="STRING" id="183478.A0A364NCZ3"/>
<feature type="coiled-coil region" evidence="1">
    <location>
        <begin position="1598"/>
        <end position="1625"/>
    </location>
</feature>
<dbReference type="EMBL" id="QGDH01000014">
    <property type="protein sequence ID" value="RAR15194.1"/>
    <property type="molecule type" value="Genomic_DNA"/>
</dbReference>
<feature type="domain" description="RRN6 K-rich C-terminal" evidence="4">
    <location>
        <begin position="838"/>
        <end position="967"/>
    </location>
</feature>
<dbReference type="GO" id="GO:0001163">
    <property type="term" value="F:RNA polymerase I transcription regulatory region sequence-specific DNA binding"/>
    <property type="evidence" value="ECO:0007669"/>
    <property type="project" value="TreeGrafter"/>
</dbReference>
<dbReference type="InterPro" id="IPR048537">
    <property type="entry name" value="RRN6_HB"/>
</dbReference>
<name>A0A364NCZ3_STELY</name>
<feature type="compositionally biased region" description="Basic and acidic residues" evidence="2">
    <location>
        <begin position="872"/>
        <end position="881"/>
    </location>
</feature>
<dbReference type="Pfam" id="PF10214">
    <property type="entry name" value="Rrn6_beta-prop"/>
    <property type="match status" value="1"/>
</dbReference>
<evidence type="ECO:0000259" key="5">
    <source>
        <dbReference type="Pfam" id="PF20640"/>
    </source>
</evidence>